<comment type="similarity">
    <text evidence="11 12">Belongs to the TonB-dependent receptor family.</text>
</comment>
<evidence type="ECO:0000256" key="1">
    <source>
        <dbReference type="ARBA" id="ARBA00004571"/>
    </source>
</evidence>
<comment type="caution">
    <text evidence="15">The sequence shown here is derived from an EMBL/GenBank/DDBJ whole genome shotgun (WGS) entry which is preliminary data.</text>
</comment>
<evidence type="ECO:0000313" key="15">
    <source>
        <dbReference type="EMBL" id="MCX2973384.1"/>
    </source>
</evidence>
<evidence type="ECO:0000259" key="14">
    <source>
        <dbReference type="Pfam" id="PF07715"/>
    </source>
</evidence>
<evidence type="ECO:0000256" key="2">
    <source>
        <dbReference type="ARBA" id="ARBA00022448"/>
    </source>
</evidence>
<keyword evidence="16" id="KW-1185">Reference proteome</keyword>
<dbReference type="InterPro" id="IPR000531">
    <property type="entry name" value="Beta-barrel_TonB"/>
</dbReference>
<gene>
    <name evidence="15" type="ORF">EYC87_07265</name>
</gene>
<evidence type="ECO:0000256" key="8">
    <source>
        <dbReference type="ARBA" id="ARBA00023077"/>
    </source>
</evidence>
<feature type="domain" description="TonB-dependent receptor plug" evidence="14">
    <location>
        <begin position="44"/>
        <end position="149"/>
    </location>
</feature>
<dbReference type="RefSeq" id="WP_279252301.1">
    <property type="nucleotide sequence ID" value="NZ_SHNP01000002.1"/>
</dbReference>
<keyword evidence="9 11" id="KW-0472">Membrane</keyword>
<organism evidence="15 16">
    <name type="scientific">Candidatus Seongchinamella marina</name>
    <dbReference type="NCBI Taxonomy" id="2518990"/>
    <lineage>
        <taxon>Bacteria</taxon>
        <taxon>Pseudomonadati</taxon>
        <taxon>Pseudomonadota</taxon>
        <taxon>Gammaproteobacteria</taxon>
        <taxon>Cellvibrionales</taxon>
        <taxon>Halieaceae</taxon>
        <taxon>Seongchinamella</taxon>
    </lineage>
</organism>
<dbReference type="Gene3D" id="2.40.170.20">
    <property type="entry name" value="TonB-dependent receptor, beta-barrel domain"/>
    <property type="match status" value="1"/>
</dbReference>
<sequence>MRNFRVGYLSNTAIALAIVASMEGAAQPMLEEVIVTATKRAESMQDVPIAISMMSGDKISQQDIQSLEDLAVYMPNVHIAEGGAGDQVFIRGVGSGINYGFEQSVGTFVDGIYFGRGQASRTAFLDVERVEVLKGPQSTLFGKNTVAGAINITTRRPGDEFEGVIEGSLEPEFDGWSTTLTLSGPITDTFGARLVVKREESDGYMDNSFTGDTERTMEDTVGRLVLGWAPTDSLDVLFKYENGKSESEGRQDLVSIATEFATQRYQVADPDFQAGFGYDKSAKNIGGIRPDTNYHDSDWDIFTLTVEYMFGDHSIKSVTGYVDYQFDNYLDSDYGPLEFLGRGRDETHKQFTQEFLLSSPTGETFEYLAGLYYQDEELSHDRYTDAILSAAGIGTGSLDASGLGQFDQDSSTWSAFTQLTWNLGDSFRLIGGLRYSDDEKEMTKDAFVTDPFTETSNTGLAGIYDAVLNFSTDHFMNSQGATVCSGVAYICTSYPDFDNKRSEDHVTGDVTLQWDATDDVMTYFKVGNGYKAGGFDEANGRGLIDAQEYEDETVVTYEIGAKMTMLDGRARMNVAAFYSEFEDLQVSAFDGNAGFIVGNAAESEVQGVELDGSIAITESFTFVASVAYLNAEYANFGDAACNEPQVQVFIADGGTRAGCTQNLSGKPLQFSPDWSAHTALDYATQLGDSLALRASIDLMYSDSYEVANDLDPAVAQGSYTKVNARIALANIDDVWSIAVLGKNLTDEKTSTWGNDVPLASQGFSETYFQHIDAPRSYELQVRYSF</sequence>
<dbReference type="Pfam" id="PF07715">
    <property type="entry name" value="Plug"/>
    <property type="match status" value="1"/>
</dbReference>
<protein>
    <submittedName>
        <fullName evidence="15">TonB-dependent receptor</fullName>
    </submittedName>
</protein>
<keyword evidence="15" id="KW-0675">Receptor</keyword>
<keyword evidence="6" id="KW-0408">Iron</keyword>
<evidence type="ECO:0000256" key="3">
    <source>
        <dbReference type="ARBA" id="ARBA00022452"/>
    </source>
</evidence>
<evidence type="ECO:0000256" key="7">
    <source>
        <dbReference type="ARBA" id="ARBA00023065"/>
    </source>
</evidence>
<feature type="domain" description="TonB-dependent receptor-like beta-barrel" evidence="13">
    <location>
        <begin position="262"/>
        <end position="744"/>
    </location>
</feature>
<proteinExistence type="inferred from homology"/>
<evidence type="ECO:0000313" key="16">
    <source>
        <dbReference type="Proteomes" id="UP001143307"/>
    </source>
</evidence>
<evidence type="ECO:0000256" key="5">
    <source>
        <dbReference type="ARBA" id="ARBA00022692"/>
    </source>
</evidence>
<keyword evidence="4" id="KW-0410">Iron transport</keyword>
<evidence type="ECO:0000256" key="12">
    <source>
        <dbReference type="RuleBase" id="RU003357"/>
    </source>
</evidence>
<dbReference type="InterPro" id="IPR039426">
    <property type="entry name" value="TonB-dep_rcpt-like"/>
</dbReference>
<dbReference type="PANTHER" id="PTHR32552:SF81">
    <property type="entry name" value="TONB-DEPENDENT OUTER MEMBRANE RECEPTOR"/>
    <property type="match status" value="1"/>
</dbReference>
<evidence type="ECO:0000256" key="9">
    <source>
        <dbReference type="ARBA" id="ARBA00023136"/>
    </source>
</evidence>
<dbReference type="SUPFAM" id="SSF56935">
    <property type="entry name" value="Porins"/>
    <property type="match status" value="1"/>
</dbReference>
<keyword evidence="10 11" id="KW-0998">Cell outer membrane</keyword>
<dbReference type="PROSITE" id="PS52016">
    <property type="entry name" value="TONB_DEPENDENT_REC_3"/>
    <property type="match status" value="1"/>
</dbReference>
<evidence type="ECO:0000256" key="11">
    <source>
        <dbReference type="PROSITE-ProRule" id="PRU01360"/>
    </source>
</evidence>
<reference evidence="15" key="1">
    <citation type="submission" date="2019-02" db="EMBL/GenBank/DDBJ databases">
        <authorList>
            <person name="Li S.-H."/>
        </authorList>
    </citation>
    <scope>NUCLEOTIDE SEQUENCE</scope>
    <source>
        <strain evidence="15">IMCC8485</strain>
    </source>
</reference>
<accession>A0ABT3SU33</accession>
<dbReference type="Proteomes" id="UP001143307">
    <property type="component" value="Unassembled WGS sequence"/>
</dbReference>
<dbReference type="InterPro" id="IPR036942">
    <property type="entry name" value="Beta-barrel_TonB_sf"/>
</dbReference>
<name>A0ABT3SU33_9GAMM</name>
<evidence type="ECO:0000256" key="10">
    <source>
        <dbReference type="ARBA" id="ARBA00023237"/>
    </source>
</evidence>
<dbReference type="PANTHER" id="PTHR32552">
    <property type="entry name" value="FERRICHROME IRON RECEPTOR-RELATED"/>
    <property type="match status" value="1"/>
</dbReference>
<keyword evidence="7" id="KW-0406">Ion transport</keyword>
<evidence type="ECO:0000256" key="6">
    <source>
        <dbReference type="ARBA" id="ARBA00023004"/>
    </source>
</evidence>
<keyword evidence="5 11" id="KW-0812">Transmembrane</keyword>
<comment type="subcellular location">
    <subcellularLocation>
        <location evidence="1 11">Cell outer membrane</location>
        <topology evidence="1 11">Multi-pass membrane protein</topology>
    </subcellularLocation>
</comment>
<keyword evidence="3 11" id="KW-1134">Transmembrane beta strand</keyword>
<evidence type="ECO:0000259" key="13">
    <source>
        <dbReference type="Pfam" id="PF00593"/>
    </source>
</evidence>
<dbReference type="Pfam" id="PF00593">
    <property type="entry name" value="TonB_dep_Rec_b-barrel"/>
    <property type="match status" value="1"/>
</dbReference>
<dbReference type="InterPro" id="IPR012910">
    <property type="entry name" value="Plug_dom"/>
</dbReference>
<keyword evidence="2 11" id="KW-0813">Transport</keyword>
<keyword evidence="8 12" id="KW-0798">TonB box</keyword>
<dbReference type="EMBL" id="SHNP01000002">
    <property type="protein sequence ID" value="MCX2973384.1"/>
    <property type="molecule type" value="Genomic_DNA"/>
</dbReference>
<evidence type="ECO:0000256" key="4">
    <source>
        <dbReference type="ARBA" id="ARBA00022496"/>
    </source>
</evidence>